<comment type="caution">
    <text evidence="1">The sequence shown here is derived from an EMBL/GenBank/DDBJ whole genome shotgun (WGS) entry which is preliminary data.</text>
</comment>
<keyword evidence="2" id="KW-1185">Reference proteome</keyword>
<dbReference type="EMBL" id="JARKHS020030773">
    <property type="protein sequence ID" value="KAK8761754.1"/>
    <property type="molecule type" value="Genomic_DNA"/>
</dbReference>
<dbReference type="Proteomes" id="UP001321473">
    <property type="component" value="Unassembled WGS sequence"/>
</dbReference>
<feature type="non-terminal residue" evidence="1">
    <location>
        <position position="1"/>
    </location>
</feature>
<dbReference type="AlphaFoldDB" id="A0AAQ4DH14"/>
<sequence>LLQLEEKLPRETCRRWQASFAANSSEASGFSETPGSSETPSHCWLHKRLL</sequence>
<evidence type="ECO:0000313" key="1">
    <source>
        <dbReference type="EMBL" id="KAK8761754.1"/>
    </source>
</evidence>
<protein>
    <submittedName>
        <fullName evidence="1">Uncharacterized protein</fullName>
    </submittedName>
</protein>
<proteinExistence type="predicted"/>
<evidence type="ECO:0000313" key="2">
    <source>
        <dbReference type="Proteomes" id="UP001321473"/>
    </source>
</evidence>
<accession>A0AAQ4DH14</accession>
<name>A0AAQ4DH14_AMBAM</name>
<gene>
    <name evidence="1" type="ORF">V5799_026979</name>
</gene>
<organism evidence="1 2">
    <name type="scientific">Amblyomma americanum</name>
    <name type="common">Lone star tick</name>
    <dbReference type="NCBI Taxonomy" id="6943"/>
    <lineage>
        <taxon>Eukaryota</taxon>
        <taxon>Metazoa</taxon>
        <taxon>Ecdysozoa</taxon>
        <taxon>Arthropoda</taxon>
        <taxon>Chelicerata</taxon>
        <taxon>Arachnida</taxon>
        <taxon>Acari</taxon>
        <taxon>Parasitiformes</taxon>
        <taxon>Ixodida</taxon>
        <taxon>Ixodoidea</taxon>
        <taxon>Ixodidae</taxon>
        <taxon>Amblyomminae</taxon>
        <taxon>Amblyomma</taxon>
    </lineage>
</organism>
<reference evidence="1 2" key="1">
    <citation type="journal article" date="2023" name="Arcadia Sci">
        <title>De novo assembly of a long-read Amblyomma americanum tick genome.</title>
        <authorList>
            <person name="Chou S."/>
            <person name="Poskanzer K.E."/>
            <person name="Rollins M."/>
            <person name="Thuy-Boun P.S."/>
        </authorList>
    </citation>
    <scope>NUCLEOTIDE SEQUENCE [LARGE SCALE GENOMIC DNA]</scope>
    <source>
        <strain evidence="1">F_SG_1</strain>
        <tissue evidence="1">Salivary glands</tissue>
    </source>
</reference>